<protein>
    <submittedName>
        <fullName evidence="1">Uncharacterized protein</fullName>
    </submittedName>
</protein>
<evidence type="ECO:0000313" key="2">
    <source>
        <dbReference type="Proteomes" id="UP000277580"/>
    </source>
</evidence>
<organism evidence="1 2">
    <name type="scientific">Morchella conica CCBAS932</name>
    <dbReference type="NCBI Taxonomy" id="1392247"/>
    <lineage>
        <taxon>Eukaryota</taxon>
        <taxon>Fungi</taxon>
        <taxon>Dikarya</taxon>
        <taxon>Ascomycota</taxon>
        <taxon>Pezizomycotina</taxon>
        <taxon>Pezizomycetes</taxon>
        <taxon>Pezizales</taxon>
        <taxon>Morchellaceae</taxon>
        <taxon>Morchella</taxon>
    </lineage>
</organism>
<dbReference type="AlphaFoldDB" id="A0A3N4L486"/>
<keyword evidence="2" id="KW-1185">Reference proteome</keyword>
<evidence type="ECO:0000313" key="1">
    <source>
        <dbReference type="EMBL" id="RPB16588.1"/>
    </source>
</evidence>
<accession>A0A3N4L486</accession>
<gene>
    <name evidence="1" type="ORF">P167DRAFT_570356</name>
</gene>
<dbReference type="InParanoid" id="A0A3N4L486"/>
<sequence length="310" mass="35180">MYTENTPIYLVRSYKDLVDQPEHPDLTGPPTPGRIYFTGKITTVLSLEQKIRTGSSNPYSRRKNQKSRPWLVLEVKNDGSFLVISLTTRNNLVWKGLKEKDARSFLPLGTTPGYEGRNNVELLSNVYGIFKGTSLIFLEVEKTVYRDSLGHCIGEITADGLDLVLRERAMYRLQIAMEEEAKRERAFAEREEHRLRRRRDCISHGSSEIMDRAFYSGETSIRCTLEARIFRRGHRMHTAAQKVLSHIAEIIITVKRIGEGGGKKGLNGASEVSEAKVDILRSGRLVGHIYVNNYVSLVIGIHHKNPISQQ</sequence>
<proteinExistence type="predicted"/>
<reference evidence="1 2" key="1">
    <citation type="journal article" date="2018" name="Nat. Ecol. Evol.">
        <title>Pezizomycetes genomes reveal the molecular basis of ectomycorrhizal truffle lifestyle.</title>
        <authorList>
            <person name="Murat C."/>
            <person name="Payen T."/>
            <person name="Noel B."/>
            <person name="Kuo A."/>
            <person name="Morin E."/>
            <person name="Chen J."/>
            <person name="Kohler A."/>
            <person name="Krizsan K."/>
            <person name="Balestrini R."/>
            <person name="Da Silva C."/>
            <person name="Montanini B."/>
            <person name="Hainaut M."/>
            <person name="Levati E."/>
            <person name="Barry K.W."/>
            <person name="Belfiori B."/>
            <person name="Cichocki N."/>
            <person name="Clum A."/>
            <person name="Dockter R.B."/>
            <person name="Fauchery L."/>
            <person name="Guy J."/>
            <person name="Iotti M."/>
            <person name="Le Tacon F."/>
            <person name="Lindquist E.A."/>
            <person name="Lipzen A."/>
            <person name="Malagnac F."/>
            <person name="Mello A."/>
            <person name="Molinier V."/>
            <person name="Miyauchi S."/>
            <person name="Poulain J."/>
            <person name="Riccioni C."/>
            <person name="Rubini A."/>
            <person name="Sitrit Y."/>
            <person name="Splivallo R."/>
            <person name="Traeger S."/>
            <person name="Wang M."/>
            <person name="Zifcakova L."/>
            <person name="Wipf D."/>
            <person name="Zambonelli A."/>
            <person name="Paolocci F."/>
            <person name="Nowrousian M."/>
            <person name="Ottonello S."/>
            <person name="Baldrian P."/>
            <person name="Spatafora J.W."/>
            <person name="Henrissat B."/>
            <person name="Nagy L.G."/>
            <person name="Aury J.M."/>
            <person name="Wincker P."/>
            <person name="Grigoriev I.V."/>
            <person name="Bonfante P."/>
            <person name="Martin F.M."/>
        </authorList>
    </citation>
    <scope>NUCLEOTIDE SEQUENCE [LARGE SCALE GENOMIC DNA]</scope>
    <source>
        <strain evidence="1 2">CCBAS932</strain>
    </source>
</reference>
<dbReference type="OrthoDB" id="10334472at2759"/>
<dbReference type="EMBL" id="ML119108">
    <property type="protein sequence ID" value="RPB16588.1"/>
    <property type="molecule type" value="Genomic_DNA"/>
</dbReference>
<dbReference type="Proteomes" id="UP000277580">
    <property type="component" value="Unassembled WGS sequence"/>
</dbReference>
<name>A0A3N4L486_9PEZI</name>